<evidence type="ECO:0000313" key="2">
    <source>
        <dbReference type="EMBL" id="CAF1606006.1"/>
    </source>
</evidence>
<dbReference type="Proteomes" id="UP000663829">
    <property type="component" value="Unassembled WGS sequence"/>
</dbReference>
<proteinExistence type="predicted"/>
<dbReference type="EMBL" id="CAJNOK010030717">
    <property type="protein sequence ID" value="CAF1463523.1"/>
    <property type="molecule type" value="Genomic_DNA"/>
</dbReference>
<dbReference type="GO" id="GO:0003676">
    <property type="term" value="F:nucleic acid binding"/>
    <property type="evidence" value="ECO:0007669"/>
    <property type="project" value="InterPro"/>
</dbReference>
<dbReference type="Proteomes" id="UP000677228">
    <property type="component" value="Unassembled WGS sequence"/>
</dbReference>
<dbReference type="Gene3D" id="3.30.420.10">
    <property type="entry name" value="Ribonuclease H-like superfamily/Ribonuclease H"/>
    <property type="match status" value="1"/>
</dbReference>
<evidence type="ECO:0008006" key="6">
    <source>
        <dbReference type="Google" id="ProtNLM"/>
    </source>
</evidence>
<name>A0A816B8I3_9BILA</name>
<gene>
    <name evidence="2" type="ORF">GPM918_LOCUS42757</name>
    <name evidence="1" type="ORF">OVA965_LOCUS35350</name>
    <name evidence="4" type="ORF">SRO942_LOCUS44075</name>
    <name evidence="3" type="ORF">TMI583_LOCUS36305</name>
</gene>
<dbReference type="InterPro" id="IPR036397">
    <property type="entry name" value="RNaseH_sf"/>
</dbReference>
<dbReference type="Proteomes" id="UP000682733">
    <property type="component" value="Unassembled WGS sequence"/>
</dbReference>
<sequence>MVWLGACSEGLTALAVLDEGTVNHHTDIKKVLPIARKCGKQMLGDHWTFQQDGATPHKDHHSQEWRQENFPSFIPTDRWPPNSPDLNPLDYSIWNELVQTMNWGHVTTKASLIEELKRATKKIPKETVLRSCDDFYRHLYQVLKNKEDYIR</sequence>
<dbReference type="EMBL" id="CAJOBC010103432">
    <property type="protein sequence ID" value="CAF4485956.1"/>
    <property type="molecule type" value="Genomic_DNA"/>
</dbReference>
<dbReference type="EMBL" id="CAJOBA010052579">
    <property type="protein sequence ID" value="CAF4256341.1"/>
    <property type="molecule type" value="Genomic_DNA"/>
</dbReference>
<comment type="caution">
    <text evidence="2">The sequence shown here is derived from an EMBL/GenBank/DDBJ whole genome shotgun (WGS) entry which is preliminary data.</text>
</comment>
<dbReference type="EMBL" id="CAJNOQ010036855">
    <property type="protein sequence ID" value="CAF1606006.1"/>
    <property type="molecule type" value="Genomic_DNA"/>
</dbReference>
<dbReference type="PANTHER" id="PTHR47326">
    <property type="entry name" value="TRANSPOSABLE ELEMENT TC3 TRANSPOSASE-LIKE PROTEIN"/>
    <property type="match status" value="1"/>
</dbReference>
<evidence type="ECO:0000313" key="4">
    <source>
        <dbReference type="EMBL" id="CAF4485956.1"/>
    </source>
</evidence>
<evidence type="ECO:0000313" key="3">
    <source>
        <dbReference type="EMBL" id="CAF4256341.1"/>
    </source>
</evidence>
<dbReference type="Proteomes" id="UP000681722">
    <property type="component" value="Unassembled WGS sequence"/>
</dbReference>
<accession>A0A816B8I3</accession>
<dbReference type="AlphaFoldDB" id="A0A816B8I3"/>
<evidence type="ECO:0000313" key="1">
    <source>
        <dbReference type="EMBL" id="CAF1463523.1"/>
    </source>
</evidence>
<organism evidence="2 5">
    <name type="scientific">Didymodactylos carnosus</name>
    <dbReference type="NCBI Taxonomy" id="1234261"/>
    <lineage>
        <taxon>Eukaryota</taxon>
        <taxon>Metazoa</taxon>
        <taxon>Spiralia</taxon>
        <taxon>Gnathifera</taxon>
        <taxon>Rotifera</taxon>
        <taxon>Eurotatoria</taxon>
        <taxon>Bdelloidea</taxon>
        <taxon>Philodinida</taxon>
        <taxon>Philodinidae</taxon>
        <taxon>Didymodactylos</taxon>
    </lineage>
</organism>
<dbReference type="PANTHER" id="PTHR47326:SF1">
    <property type="entry name" value="HTH PSQ-TYPE DOMAIN-CONTAINING PROTEIN"/>
    <property type="match status" value="1"/>
</dbReference>
<protein>
    <recommendedName>
        <fullName evidence="6">Tc1-like transposase DDE domain-containing protein</fullName>
    </recommendedName>
</protein>
<reference evidence="2" key="1">
    <citation type="submission" date="2021-02" db="EMBL/GenBank/DDBJ databases">
        <authorList>
            <person name="Nowell W R."/>
        </authorList>
    </citation>
    <scope>NUCLEOTIDE SEQUENCE</scope>
</reference>
<keyword evidence="5" id="KW-1185">Reference proteome</keyword>
<evidence type="ECO:0000313" key="5">
    <source>
        <dbReference type="Proteomes" id="UP000663829"/>
    </source>
</evidence>
<dbReference type="OrthoDB" id="25402at2759"/>